<dbReference type="Gene3D" id="3.40.50.720">
    <property type="entry name" value="NAD(P)-binding Rossmann-like Domain"/>
    <property type="match status" value="1"/>
</dbReference>
<name>A0ABS7CBV9_9BACL</name>
<evidence type="ECO:0000313" key="1">
    <source>
        <dbReference type="EMBL" id="MBW7458426.1"/>
    </source>
</evidence>
<evidence type="ECO:0000313" key="2">
    <source>
        <dbReference type="Proteomes" id="UP001519887"/>
    </source>
</evidence>
<keyword evidence="2" id="KW-1185">Reference proteome</keyword>
<reference evidence="1 2" key="1">
    <citation type="submission" date="2021-07" db="EMBL/GenBank/DDBJ databases">
        <title>Paenibacillus radiodurans sp. nov., isolated from the southeastern edge of Tengger Desert.</title>
        <authorList>
            <person name="Zhang G."/>
        </authorList>
    </citation>
    <scope>NUCLEOTIDE SEQUENCE [LARGE SCALE GENOMIC DNA]</scope>
    <source>
        <strain evidence="1 2">CCM 7311</strain>
    </source>
</reference>
<protein>
    <submittedName>
        <fullName evidence="1">SDR family oxidoreductase</fullName>
    </submittedName>
</protein>
<dbReference type="InterPro" id="IPR036291">
    <property type="entry name" value="NAD(P)-bd_dom_sf"/>
</dbReference>
<dbReference type="Pfam" id="PF13561">
    <property type="entry name" value="adh_short_C2"/>
    <property type="match status" value="1"/>
</dbReference>
<accession>A0ABS7CBV9</accession>
<comment type="caution">
    <text evidence="1">The sequence shown here is derived from an EMBL/GenBank/DDBJ whole genome shotgun (WGS) entry which is preliminary data.</text>
</comment>
<dbReference type="EMBL" id="JAHZIK010001191">
    <property type="protein sequence ID" value="MBW7458426.1"/>
    <property type="molecule type" value="Genomic_DNA"/>
</dbReference>
<organism evidence="1 2">
    <name type="scientific">Paenibacillus sepulcri</name>
    <dbReference type="NCBI Taxonomy" id="359917"/>
    <lineage>
        <taxon>Bacteria</taxon>
        <taxon>Bacillati</taxon>
        <taxon>Bacillota</taxon>
        <taxon>Bacilli</taxon>
        <taxon>Bacillales</taxon>
        <taxon>Paenibacillaceae</taxon>
        <taxon>Paenibacillus</taxon>
    </lineage>
</organism>
<dbReference type="InterPro" id="IPR002347">
    <property type="entry name" value="SDR_fam"/>
</dbReference>
<proteinExistence type="predicted"/>
<gene>
    <name evidence="1" type="ORF">K0U00_30740</name>
</gene>
<dbReference type="Proteomes" id="UP001519887">
    <property type="component" value="Unassembled WGS sequence"/>
</dbReference>
<feature type="non-terminal residue" evidence="1">
    <location>
        <position position="1"/>
    </location>
</feature>
<dbReference type="SUPFAM" id="SSF51735">
    <property type="entry name" value="NAD(P)-binding Rossmann-fold domains"/>
    <property type="match status" value="1"/>
</dbReference>
<sequence>PDDVARWIVNLAAPEADWITGQIIAVDGGLVIA</sequence>